<dbReference type="EMBL" id="JAFFHA010000003">
    <property type="protein sequence ID" value="KAK4657569.1"/>
    <property type="molecule type" value="Genomic_DNA"/>
</dbReference>
<evidence type="ECO:0000313" key="3">
    <source>
        <dbReference type="Proteomes" id="UP001323405"/>
    </source>
</evidence>
<reference evidence="2 3" key="1">
    <citation type="journal article" date="2023" name="bioRxiv">
        <title>High-quality genome assemblies of four members of thePodospora anserinaspecies complex.</title>
        <authorList>
            <person name="Ament-Velasquez S.L."/>
            <person name="Vogan A.A."/>
            <person name="Wallerman O."/>
            <person name="Hartmann F."/>
            <person name="Gautier V."/>
            <person name="Silar P."/>
            <person name="Giraud T."/>
            <person name="Johannesson H."/>
        </authorList>
    </citation>
    <scope>NUCLEOTIDE SEQUENCE [LARGE SCALE GENOMIC DNA]</scope>
    <source>
        <strain evidence="2 3">CBS 415.72m</strain>
    </source>
</reference>
<organism evidence="2 3">
    <name type="scientific">Podospora pseudocomata</name>
    <dbReference type="NCBI Taxonomy" id="2093779"/>
    <lineage>
        <taxon>Eukaryota</taxon>
        <taxon>Fungi</taxon>
        <taxon>Dikarya</taxon>
        <taxon>Ascomycota</taxon>
        <taxon>Pezizomycotina</taxon>
        <taxon>Sordariomycetes</taxon>
        <taxon>Sordariomycetidae</taxon>
        <taxon>Sordariales</taxon>
        <taxon>Podosporaceae</taxon>
        <taxon>Podospora</taxon>
    </lineage>
</organism>
<dbReference type="Proteomes" id="UP001323405">
    <property type="component" value="Unassembled WGS sequence"/>
</dbReference>
<dbReference type="GeneID" id="87902298"/>
<keyword evidence="3" id="KW-1185">Reference proteome</keyword>
<gene>
    <name evidence="2" type="ORF">QC762_000495</name>
</gene>
<feature type="chain" id="PRO_5046026244" evidence="1">
    <location>
        <begin position="20"/>
        <end position="153"/>
    </location>
</feature>
<proteinExistence type="predicted"/>
<protein>
    <submittedName>
        <fullName evidence="2">Uncharacterized protein</fullName>
    </submittedName>
</protein>
<dbReference type="Gene3D" id="2.60.20.10">
    <property type="entry name" value="Crystallins"/>
    <property type="match status" value="1"/>
</dbReference>
<name>A0ABR0GPF6_9PEZI</name>
<sequence>MKVSTLFSAFAALASLVAAAPAPGVSPVANAARGLQPSPPPLSYEKVTPITDIDEVAAVKREIEARQGVYVTVHIYWGGTSAYISPVNRGACADLVPAWKNVISSFGPDSPLVCWIYDGDWCTGDWYGPIYNPGIADLTTVGWNDRINSFICW</sequence>
<keyword evidence="1" id="KW-0732">Signal</keyword>
<evidence type="ECO:0000313" key="2">
    <source>
        <dbReference type="EMBL" id="KAK4657569.1"/>
    </source>
</evidence>
<accession>A0ABR0GPF6</accession>
<feature type="signal peptide" evidence="1">
    <location>
        <begin position="1"/>
        <end position="19"/>
    </location>
</feature>
<comment type="caution">
    <text evidence="2">The sequence shown here is derived from an EMBL/GenBank/DDBJ whole genome shotgun (WGS) entry which is preliminary data.</text>
</comment>
<evidence type="ECO:0000256" key="1">
    <source>
        <dbReference type="SAM" id="SignalP"/>
    </source>
</evidence>
<dbReference type="RefSeq" id="XP_062746542.1">
    <property type="nucleotide sequence ID" value="XM_062882806.1"/>
</dbReference>